<dbReference type="PRINTS" id="PR00419">
    <property type="entry name" value="ADXRDTASE"/>
</dbReference>
<dbReference type="SUPFAM" id="SSF51905">
    <property type="entry name" value="FAD/NAD(P)-binding domain"/>
    <property type="match status" value="1"/>
</dbReference>
<dbReference type="GO" id="GO:0016491">
    <property type="term" value="F:oxidoreductase activity"/>
    <property type="evidence" value="ECO:0007669"/>
    <property type="project" value="TreeGrafter"/>
</dbReference>
<name>A0A382WXN2_9ZZZZ</name>
<dbReference type="Gene3D" id="3.50.50.60">
    <property type="entry name" value="FAD/NAD(P)-binding domain"/>
    <property type="match status" value="1"/>
</dbReference>
<dbReference type="PANTHER" id="PTHR42923">
    <property type="entry name" value="PROTOPORPHYRINOGEN OXIDASE"/>
    <property type="match status" value="1"/>
</dbReference>
<dbReference type="InterPro" id="IPR050464">
    <property type="entry name" value="Zeta_carotene_desat/Oxidored"/>
</dbReference>
<organism evidence="2">
    <name type="scientific">marine metagenome</name>
    <dbReference type="NCBI Taxonomy" id="408172"/>
    <lineage>
        <taxon>unclassified sequences</taxon>
        <taxon>metagenomes</taxon>
        <taxon>ecological metagenomes</taxon>
    </lineage>
</organism>
<dbReference type="EMBL" id="UINC01163210">
    <property type="protein sequence ID" value="SVD63394.1"/>
    <property type="molecule type" value="Genomic_DNA"/>
</dbReference>
<reference evidence="2" key="1">
    <citation type="submission" date="2018-05" db="EMBL/GenBank/DDBJ databases">
        <authorList>
            <person name="Lanie J.A."/>
            <person name="Ng W.-L."/>
            <person name="Kazmierczak K.M."/>
            <person name="Andrzejewski T.M."/>
            <person name="Davidsen T.M."/>
            <person name="Wayne K.J."/>
            <person name="Tettelin H."/>
            <person name="Glass J.I."/>
            <person name="Rusch D."/>
            <person name="Podicherti R."/>
            <person name="Tsui H.-C.T."/>
            <person name="Winkler M.E."/>
        </authorList>
    </citation>
    <scope>NUCLEOTIDE SEQUENCE</scope>
</reference>
<sequence>MKNVAIIGGGISGLTCAYRLARAGHQVTIYEKSA</sequence>
<dbReference type="InterPro" id="IPR036188">
    <property type="entry name" value="FAD/NAD-bd_sf"/>
</dbReference>
<proteinExistence type="predicted"/>
<dbReference type="Pfam" id="PF01266">
    <property type="entry name" value="DAO"/>
    <property type="match status" value="1"/>
</dbReference>
<feature type="non-terminal residue" evidence="2">
    <location>
        <position position="34"/>
    </location>
</feature>
<feature type="domain" description="FAD dependent oxidoreductase" evidence="1">
    <location>
        <begin position="4"/>
        <end position="33"/>
    </location>
</feature>
<evidence type="ECO:0000313" key="2">
    <source>
        <dbReference type="EMBL" id="SVD63394.1"/>
    </source>
</evidence>
<evidence type="ECO:0000259" key="1">
    <source>
        <dbReference type="Pfam" id="PF01266"/>
    </source>
</evidence>
<protein>
    <recommendedName>
        <fullName evidence="1">FAD dependent oxidoreductase domain-containing protein</fullName>
    </recommendedName>
</protein>
<dbReference type="InterPro" id="IPR006076">
    <property type="entry name" value="FAD-dep_OxRdtase"/>
</dbReference>
<accession>A0A382WXN2</accession>
<dbReference type="PANTHER" id="PTHR42923:SF17">
    <property type="entry name" value="AMINE OXIDASE DOMAIN-CONTAINING PROTEIN"/>
    <property type="match status" value="1"/>
</dbReference>
<gene>
    <name evidence="2" type="ORF">METZ01_LOCUS416248</name>
</gene>
<dbReference type="AlphaFoldDB" id="A0A382WXN2"/>